<name>A0A1W2HD00_9BACT</name>
<reference evidence="3" key="1">
    <citation type="submission" date="2017-04" db="EMBL/GenBank/DDBJ databases">
        <authorList>
            <person name="Varghese N."/>
            <person name="Submissions S."/>
        </authorList>
    </citation>
    <scope>NUCLEOTIDE SEQUENCE [LARGE SCALE GENOMIC DNA]</scope>
    <source>
        <strain evidence="3">DSM 16537</strain>
    </source>
</reference>
<dbReference type="InterPro" id="IPR054238">
    <property type="entry name" value="DUF6965"/>
</dbReference>
<dbReference type="EMBL" id="LT838813">
    <property type="protein sequence ID" value="SMD46396.1"/>
    <property type="molecule type" value="Genomic_DNA"/>
</dbReference>
<sequence length="69" mass="8192">MKFQNLKNIFLPLLYPPIPLRLINALLFKNPHLFVESHLSTIKANSDKINYNVYLDRLINFKKCIENFT</sequence>
<keyword evidence="3" id="KW-1185">Reference proteome</keyword>
<dbReference type="RefSeq" id="WP_394334866.1">
    <property type="nucleotide sequence ID" value="NZ_LT838813.1"/>
</dbReference>
<dbReference type="Proteomes" id="UP000192333">
    <property type="component" value="Chromosome I"/>
</dbReference>
<dbReference type="Pfam" id="PF22292">
    <property type="entry name" value="DUF6965"/>
    <property type="match status" value="1"/>
</dbReference>
<evidence type="ECO:0000259" key="1">
    <source>
        <dbReference type="Pfam" id="PF22292"/>
    </source>
</evidence>
<protein>
    <recommendedName>
        <fullName evidence="1">DUF6965 domain-containing protein</fullName>
    </recommendedName>
</protein>
<dbReference type="STRING" id="758820.SAMN00777080_5085"/>
<dbReference type="AlphaFoldDB" id="A0A1W2HD00"/>
<gene>
    <name evidence="2" type="ORF">SAMN00777080_5085</name>
</gene>
<evidence type="ECO:0000313" key="2">
    <source>
        <dbReference type="EMBL" id="SMD46396.1"/>
    </source>
</evidence>
<accession>A0A1W2HD00</accession>
<feature type="domain" description="DUF6965" evidence="1">
    <location>
        <begin position="1"/>
        <end position="67"/>
    </location>
</feature>
<evidence type="ECO:0000313" key="3">
    <source>
        <dbReference type="Proteomes" id="UP000192333"/>
    </source>
</evidence>
<organism evidence="2 3">
    <name type="scientific">Aquiflexum balticum DSM 16537</name>
    <dbReference type="NCBI Taxonomy" id="758820"/>
    <lineage>
        <taxon>Bacteria</taxon>
        <taxon>Pseudomonadati</taxon>
        <taxon>Bacteroidota</taxon>
        <taxon>Cytophagia</taxon>
        <taxon>Cytophagales</taxon>
        <taxon>Cyclobacteriaceae</taxon>
        <taxon>Aquiflexum</taxon>
    </lineage>
</organism>
<proteinExistence type="predicted"/>